<evidence type="ECO:0000313" key="1">
    <source>
        <dbReference type="EMBL" id="PNR32981.1"/>
    </source>
</evidence>
<gene>
    <name evidence="1" type="ORF">PHYPA_024924</name>
</gene>
<dbReference type="EMBL" id="ABEU02000020">
    <property type="protein sequence ID" value="PNR32981.1"/>
    <property type="molecule type" value="Genomic_DNA"/>
</dbReference>
<name>A0A2K1IUM6_PHYPA</name>
<organism evidence="1">
    <name type="scientific">Physcomitrium patens</name>
    <name type="common">Spreading-leaved earth moss</name>
    <name type="synonym">Physcomitrella patens</name>
    <dbReference type="NCBI Taxonomy" id="3218"/>
    <lineage>
        <taxon>Eukaryota</taxon>
        <taxon>Viridiplantae</taxon>
        <taxon>Streptophyta</taxon>
        <taxon>Embryophyta</taxon>
        <taxon>Bryophyta</taxon>
        <taxon>Bryophytina</taxon>
        <taxon>Bryopsida</taxon>
        <taxon>Funariidae</taxon>
        <taxon>Funariales</taxon>
        <taxon>Funariaceae</taxon>
        <taxon>Physcomitrium</taxon>
    </lineage>
</organism>
<sequence length="98" mass="11474">MINPTDALVALMTKWILKACHPRMSNLQVLLRFQLRNFQPYSHGRWALILEYFTLPHFQARKGSKVWSRIGVSWRSLVKKLQPVSPQIVEEVASKSLW</sequence>
<keyword evidence="3" id="KW-1185">Reference proteome</keyword>
<proteinExistence type="predicted"/>
<dbReference type="AlphaFoldDB" id="A0A2K1IUM6"/>
<dbReference type="Proteomes" id="UP000006727">
    <property type="component" value="Chromosome 20"/>
</dbReference>
<reference evidence="1 3" key="1">
    <citation type="journal article" date="2008" name="Science">
        <title>The Physcomitrella genome reveals evolutionary insights into the conquest of land by plants.</title>
        <authorList>
            <person name="Rensing S."/>
            <person name="Lang D."/>
            <person name="Zimmer A."/>
            <person name="Terry A."/>
            <person name="Salamov A."/>
            <person name="Shapiro H."/>
            <person name="Nishiyama T."/>
            <person name="Perroud P.-F."/>
            <person name="Lindquist E."/>
            <person name="Kamisugi Y."/>
            <person name="Tanahashi T."/>
            <person name="Sakakibara K."/>
            <person name="Fujita T."/>
            <person name="Oishi K."/>
            <person name="Shin-I T."/>
            <person name="Kuroki Y."/>
            <person name="Toyoda A."/>
            <person name="Suzuki Y."/>
            <person name="Hashimoto A."/>
            <person name="Yamaguchi K."/>
            <person name="Sugano A."/>
            <person name="Kohara Y."/>
            <person name="Fujiyama A."/>
            <person name="Anterola A."/>
            <person name="Aoki S."/>
            <person name="Ashton N."/>
            <person name="Barbazuk W.B."/>
            <person name="Barker E."/>
            <person name="Bennetzen J."/>
            <person name="Bezanilla M."/>
            <person name="Blankenship R."/>
            <person name="Cho S.H."/>
            <person name="Dutcher S."/>
            <person name="Estelle M."/>
            <person name="Fawcett J.A."/>
            <person name="Gundlach H."/>
            <person name="Hanada K."/>
            <person name="Heyl A."/>
            <person name="Hicks K.A."/>
            <person name="Hugh J."/>
            <person name="Lohr M."/>
            <person name="Mayer K."/>
            <person name="Melkozernov A."/>
            <person name="Murata T."/>
            <person name="Nelson D."/>
            <person name="Pils B."/>
            <person name="Prigge M."/>
            <person name="Reiss B."/>
            <person name="Renner T."/>
            <person name="Rombauts S."/>
            <person name="Rushton P."/>
            <person name="Sanderfoot A."/>
            <person name="Schween G."/>
            <person name="Shiu S.-H."/>
            <person name="Stueber K."/>
            <person name="Theodoulou F.L."/>
            <person name="Tu H."/>
            <person name="Van de Peer Y."/>
            <person name="Verrier P.J."/>
            <person name="Waters E."/>
            <person name="Wood A."/>
            <person name="Yang L."/>
            <person name="Cove D."/>
            <person name="Cuming A."/>
            <person name="Hasebe M."/>
            <person name="Lucas S."/>
            <person name="Mishler D.B."/>
            <person name="Reski R."/>
            <person name="Grigoriev I."/>
            <person name="Quatrano R.S."/>
            <person name="Boore J.L."/>
        </authorList>
    </citation>
    <scope>NUCLEOTIDE SEQUENCE [LARGE SCALE GENOMIC DNA]</scope>
    <source>
        <strain evidence="2 3">cv. Gransden 2004</strain>
    </source>
</reference>
<dbReference type="Gramene" id="Pp3c20_8939V3.1">
    <property type="protein sequence ID" value="PAC:32945247.CDS.1"/>
    <property type="gene ID" value="Pp3c20_8939"/>
</dbReference>
<evidence type="ECO:0000313" key="3">
    <source>
        <dbReference type="Proteomes" id="UP000006727"/>
    </source>
</evidence>
<dbReference type="EnsemblPlants" id="Pp3c20_8939V3.1">
    <property type="protein sequence ID" value="PAC:32945247.CDS.1"/>
    <property type="gene ID" value="Pp3c20_8939"/>
</dbReference>
<evidence type="ECO:0000313" key="2">
    <source>
        <dbReference type="EnsemblPlants" id="PAC:32945247.CDS.1"/>
    </source>
</evidence>
<protein>
    <submittedName>
        <fullName evidence="1 2">Uncharacterized protein</fullName>
    </submittedName>
</protein>
<reference evidence="1 3" key="2">
    <citation type="journal article" date="2018" name="Plant J.">
        <title>The Physcomitrella patens chromosome-scale assembly reveals moss genome structure and evolution.</title>
        <authorList>
            <person name="Lang D."/>
            <person name="Ullrich K.K."/>
            <person name="Murat F."/>
            <person name="Fuchs J."/>
            <person name="Jenkins J."/>
            <person name="Haas F.B."/>
            <person name="Piednoel M."/>
            <person name="Gundlach H."/>
            <person name="Van Bel M."/>
            <person name="Meyberg R."/>
            <person name="Vives C."/>
            <person name="Morata J."/>
            <person name="Symeonidi A."/>
            <person name="Hiss M."/>
            <person name="Muchero W."/>
            <person name="Kamisugi Y."/>
            <person name="Saleh O."/>
            <person name="Blanc G."/>
            <person name="Decker E.L."/>
            <person name="van Gessel N."/>
            <person name="Grimwood J."/>
            <person name="Hayes R.D."/>
            <person name="Graham S.W."/>
            <person name="Gunter L.E."/>
            <person name="McDaniel S.F."/>
            <person name="Hoernstein S.N.W."/>
            <person name="Larsson A."/>
            <person name="Li F.W."/>
            <person name="Perroud P.F."/>
            <person name="Phillips J."/>
            <person name="Ranjan P."/>
            <person name="Rokshar D.S."/>
            <person name="Rothfels C.J."/>
            <person name="Schneider L."/>
            <person name="Shu S."/>
            <person name="Stevenson D.W."/>
            <person name="Thummler F."/>
            <person name="Tillich M."/>
            <person name="Villarreal Aguilar J.C."/>
            <person name="Widiez T."/>
            <person name="Wong G.K."/>
            <person name="Wymore A."/>
            <person name="Zhang Y."/>
            <person name="Zimmer A.D."/>
            <person name="Quatrano R.S."/>
            <person name="Mayer K.F.X."/>
            <person name="Goodstein D."/>
            <person name="Casacuberta J.M."/>
            <person name="Vandepoele K."/>
            <person name="Reski R."/>
            <person name="Cuming A.C."/>
            <person name="Tuskan G.A."/>
            <person name="Maumus F."/>
            <person name="Salse J."/>
            <person name="Schmutz J."/>
            <person name="Rensing S.A."/>
        </authorList>
    </citation>
    <scope>NUCLEOTIDE SEQUENCE [LARGE SCALE GENOMIC DNA]</scope>
    <source>
        <strain evidence="2 3">cv. Gransden 2004</strain>
    </source>
</reference>
<dbReference type="InParanoid" id="A0A2K1IUM6"/>
<accession>A0A2K1IUM6</accession>
<reference evidence="2" key="3">
    <citation type="submission" date="2020-12" db="UniProtKB">
        <authorList>
            <consortium name="EnsemblPlants"/>
        </authorList>
    </citation>
    <scope>IDENTIFICATION</scope>
</reference>